<dbReference type="AlphaFoldDB" id="A0A6M0IRG7"/>
<keyword evidence="1 9" id="KW-0444">Lipid biosynthesis</keyword>
<dbReference type="InterPro" id="IPR038597">
    <property type="entry name" value="GGGP/HepGP_synthase_sf"/>
</dbReference>
<comment type="cofactor">
    <cofactor evidence="9">
        <name>Mg(2+)</name>
        <dbReference type="ChEBI" id="CHEBI:18420"/>
    </cofactor>
</comment>
<dbReference type="Gene3D" id="3.20.20.390">
    <property type="entry name" value="FMN-linked oxidoreductases"/>
    <property type="match status" value="1"/>
</dbReference>
<keyword evidence="6 9" id="KW-0594">Phospholipid biosynthesis</keyword>
<proteinExistence type="inferred from homology"/>
<keyword evidence="11" id="KW-1185">Reference proteome</keyword>
<evidence type="ECO:0000256" key="7">
    <source>
        <dbReference type="ARBA" id="ARBA00023264"/>
    </source>
</evidence>
<sequence>MRSTQPQTPRLEANTTRRHPLGLQTILRTYKSYGRKALAVLLDPDKVSQDGLSVLLTQTKQYAVDLFLVGGSLVTDYAHKEVIASIRQHTDIPVVLFPGNPLHIEPSADAILLLSLISGRNPEFLIGQHVIAAPLLKRSGLEILPTGYMLVDSGTQTTVSYISGTTPLPHDKPDVAACTAMAGEMLGLQLLYLDAGSGARWPVPAAMIAAVRAAVDTPIIVGGGINSGEKAYNALKAGADVIVVGNGIEQNPDLLPELSAVIREFNQSVVQA</sequence>
<feature type="binding site" evidence="9">
    <location>
        <begin position="223"/>
        <end position="224"/>
    </location>
    <ligand>
        <name>sn-glycerol 1-phosphate</name>
        <dbReference type="ChEBI" id="CHEBI:57685"/>
    </ligand>
</feature>
<dbReference type="GO" id="GO:0046474">
    <property type="term" value="P:glycerophospholipid biosynthetic process"/>
    <property type="evidence" value="ECO:0007669"/>
    <property type="project" value="UniProtKB-UniRule"/>
</dbReference>
<feature type="binding site" evidence="9">
    <location>
        <position position="72"/>
    </location>
    <ligand>
        <name>Mg(2+)</name>
        <dbReference type="ChEBI" id="CHEBI:18420"/>
    </ligand>
</feature>
<evidence type="ECO:0000256" key="5">
    <source>
        <dbReference type="ARBA" id="ARBA00023098"/>
    </source>
</evidence>
<keyword evidence="7 9" id="KW-1208">Phospholipid metabolism</keyword>
<dbReference type="SUPFAM" id="SSF51395">
    <property type="entry name" value="FMN-linked oxidoreductases"/>
    <property type="match status" value="1"/>
</dbReference>
<feature type="binding site" evidence="9">
    <location>
        <begin position="245"/>
        <end position="246"/>
    </location>
    <ligand>
        <name>sn-glycerol 1-phosphate</name>
        <dbReference type="ChEBI" id="CHEBI:57685"/>
    </ligand>
</feature>
<dbReference type="GO" id="GO:0000287">
    <property type="term" value="F:magnesium ion binding"/>
    <property type="evidence" value="ECO:0007669"/>
    <property type="project" value="UniProtKB-UniRule"/>
</dbReference>
<evidence type="ECO:0000313" key="11">
    <source>
        <dbReference type="Proteomes" id="UP000477386"/>
    </source>
</evidence>
<keyword evidence="2 9" id="KW-0808">Transferase</keyword>
<evidence type="ECO:0000256" key="6">
    <source>
        <dbReference type="ARBA" id="ARBA00023209"/>
    </source>
</evidence>
<evidence type="ECO:0000256" key="1">
    <source>
        <dbReference type="ARBA" id="ARBA00022516"/>
    </source>
</evidence>
<dbReference type="InterPro" id="IPR039074">
    <property type="entry name" value="GGGP/HepGP_synthase_I"/>
</dbReference>
<dbReference type="HAMAP" id="MF_00112">
    <property type="entry name" value="GGGP_HepGP_synthase"/>
    <property type="match status" value="1"/>
</dbReference>
<feature type="binding site" evidence="9">
    <location>
        <begin position="192"/>
        <end position="198"/>
    </location>
    <ligand>
        <name>sn-glycerol 1-phosphate</name>
        <dbReference type="ChEBI" id="CHEBI:57685"/>
    </ligand>
</feature>
<dbReference type="GO" id="GO:0120536">
    <property type="term" value="F:heptaprenylglyceryl phosphate synthase activity"/>
    <property type="evidence" value="ECO:0007669"/>
    <property type="project" value="UniProtKB-ARBA"/>
</dbReference>
<accession>A0A6M0IRG7</accession>
<feature type="binding site" evidence="9">
    <location>
        <position position="43"/>
    </location>
    <ligand>
        <name>Mg(2+)</name>
        <dbReference type="ChEBI" id="CHEBI:18420"/>
    </ligand>
</feature>
<dbReference type="Pfam" id="PF01884">
    <property type="entry name" value="PcrB"/>
    <property type="match status" value="1"/>
</dbReference>
<comment type="catalytic activity">
    <reaction evidence="8 9">
        <text>sn-glycerol 1-phosphate + (2E,6E,10E)-geranylgeranyl diphosphate = sn-3-O-(geranylgeranyl)glycerol 1-phosphate + diphosphate</text>
        <dbReference type="Rhea" id="RHEA:23404"/>
        <dbReference type="ChEBI" id="CHEBI:33019"/>
        <dbReference type="ChEBI" id="CHEBI:57677"/>
        <dbReference type="ChEBI" id="CHEBI:57685"/>
        <dbReference type="ChEBI" id="CHEBI:58756"/>
        <dbReference type="EC" id="2.5.1.41"/>
    </reaction>
</comment>
<keyword evidence="3 9" id="KW-0479">Metal-binding</keyword>
<dbReference type="NCBIfam" id="NF003198">
    <property type="entry name" value="PRK04169.1-2"/>
    <property type="match status" value="1"/>
</dbReference>
<evidence type="ECO:0000313" key="10">
    <source>
        <dbReference type="EMBL" id="NEU70527.1"/>
    </source>
</evidence>
<comment type="caution">
    <text evidence="10">The sequence shown here is derived from an EMBL/GenBank/DDBJ whole genome shotgun (WGS) entry which is preliminary data.</text>
</comment>
<dbReference type="GO" id="GO:0047294">
    <property type="term" value="F:phosphoglycerol geranylgeranyltransferase activity"/>
    <property type="evidence" value="ECO:0007669"/>
    <property type="project" value="UniProtKB-UniRule"/>
</dbReference>
<dbReference type="NCBIfam" id="TIGR01768">
    <property type="entry name" value="GGGP-family"/>
    <property type="match status" value="1"/>
</dbReference>
<comment type="function">
    <text evidence="9">Prenyltransferase that catalyzes the transfer of the geranylgeranyl moiety of geranylgeranyl diphosphate (GGPP) to the C3 hydroxyl of sn-glycerol-1-phosphate (G1P).</text>
</comment>
<keyword evidence="5 9" id="KW-0443">Lipid metabolism</keyword>
<organism evidence="10 11">
    <name type="scientific">Spirosoma agri</name>
    <dbReference type="NCBI Taxonomy" id="1987381"/>
    <lineage>
        <taxon>Bacteria</taxon>
        <taxon>Pseudomonadati</taxon>
        <taxon>Bacteroidota</taxon>
        <taxon>Cytophagia</taxon>
        <taxon>Cytophagales</taxon>
        <taxon>Cytophagaceae</taxon>
        <taxon>Spirosoma</taxon>
    </lineage>
</organism>
<keyword evidence="4 9" id="KW-0460">Magnesium</keyword>
<reference evidence="10 11" key="1">
    <citation type="submission" date="2020-02" db="EMBL/GenBank/DDBJ databases">
        <title>Draft genome sequence of two Spirosoma agri KCTC 52727 and Spirosoma terrae KCTC 52035.</title>
        <authorList>
            <person name="Rojas J."/>
            <person name="Ambika Manirajan B."/>
            <person name="Ratering S."/>
            <person name="Suarez C."/>
            <person name="Schnell S."/>
        </authorList>
    </citation>
    <scope>NUCLEOTIDE SEQUENCE [LARGE SCALE GENOMIC DNA]</scope>
    <source>
        <strain evidence="10 11">KCTC 52727</strain>
    </source>
</reference>
<dbReference type="GO" id="GO:0005737">
    <property type="term" value="C:cytoplasm"/>
    <property type="evidence" value="ECO:0007669"/>
    <property type="project" value="InterPro"/>
</dbReference>
<evidence type="ECO:0000256" key="3">
    <source>
        <dbReference type="ARBA" id="ARBA00022723"/>
    </source>
</evidence>
<comment type="similarity">
    <text evidence="9">Belongs to the GGGP/HepGP synthase family. Group II subfamily.</text>
</comment>
<dbReference type="PANTHER" id="PTHR40029:SF2">
    <property type="entry name" value="HEPTAPRENYLGLYCERYL PHOSPHATE SYNTHASE"/>
    <property type="match status" value="1"/>
</dbReference>
<evidence type="ECO:0000256" key="2">
    <source>
        <dbReference type="ARBA" id="ARBA00022679"/>
    </source>
</evidence>
<evidence type="ECO:0000256" key="8">
    <source>
        <dbReference type="ARBA" id="ARBA00047288"/>
    </source>
</evidence>
<dbReference type="PANTHER" id="PTHR40029">
    <property type="match status" value="1"/>
</dbReference>
<dbReference type="EC" id="2.5.1.41" evidence="9"/>
<dbReference type="InterPro" id="IPR010946">
    <property type="entry name" value="GGGP_synth"/>
</dbReference>
<comment type="caution">
    <text evidence="9">Lacks conserved residue(s) required for the propagation of feature annotation.</text>
</comment>
<name>A0A6M0IRG7_9BACT</name>
<protein>
    <recommendedName>
        <fullName evidence="9">Geranylgeranylglyceryl phosphate synthase</fullName>
        <shortName evidence="9">GGGP synthase</shortName>
        <shortName evidence="9">GGGPS</shortName>
        <ecNumber evidence="9">2.5.1.41</ecNumber>
    </recommendedName>
    <alternativeName>
        <fullName evidence="9">(S)-3-O-geranylgeranylglyceryl phosphate synthase</fullName>
    </alternativeName>
    <alternativeName>
        <fullName evidence="9">Phosphoglycerol geranylgeranyltransferase</fullName>
    </alternativeName>
</protein>
<dbReference type="Proteomes" id="UP000477386">
    <property type="component" value="Unassembled WGS sequence"/>
</dbReference>
<gene>
    <name evidence="10" type="ORF">GK091_26920</name>
</gene>
<dbReference type="NCBIfam" id="TIGR01769">
    <property type="entry name" value="GGGP"/>
    <property type="match status" value="1"/>
</dbReference>
<evidence type="ECO:0000256" key="4">
    <source>
        <dbReference type="ARBA" id="ARBA00022842"/>
    </source>
</evidence>
<dbReference type="InterPro" id="IPR008205">
    <property type="entry name" value="GGGP_HepGP_synthase"/>
</dbReference>
<dbReference type="EMBL" id="JAAGNZ010000005">
    <property type="protein sequence ID" value="NEU70527.1"/>
    <property type="molecule type" value="Genomic_DNA"/>
</dbReference>
<evidence type="ECO:0000256" key="9">
    <source>
        <dbReference type="HAMAP-Rule" id="MF_00112"/>
    </source>
</evidence>